<proteinExistence type="predicted"/>
<dbReference type="EMBL" id="CP029462">
    <property type="protein sequence ID" value="AXL21263.1"/>
    <property type="molecule type" value="Genomic_DNA"/>
</dbReference>
<reference evidence="1 2" key="1">
    <citation type="submission" date="2018-05" db="EMBL/GenBank/DDBJ databases">
        <title>Complete genome sequence of Megasphaera sp. AJH120T, isolated from the ceca of a chicken.</title>
        <authorList>
            <person name="Maki J."/>
            <person name="Looft T."/>
        </authorList>
    </citation>
    <scope>NUCLEOTIDE SEQUENCE [LARGE SCALE GENOMIC DNA]</scope>
    <source>
        <strain evidence="1 2">AJH120</strain>
    </source>
</reference>
<name>A0A346AZH0_9FIRM</name>
<sequence>MRTSYVLNHYMDEAAAKIRRIAHEARSLSVNGTLMLQDYPFWLYHAIFADYSTISFLAKCMSDIDYFDLRPLYCILRSSLEKYADLANLCAKGRTYEWYLWYLNFESNAMEAYTAGDSREGAALRRKSASYKRQFMERWEISRCNRLTRYYVLGDFNQLIQGSVSPDIVQFNRSLSKIDSKCSQLLHNNVTFAARHNREEIKDILTYIHYIMWTSQWMLPRFYSWNLPELQEGLERLQQAIDCIHQGKGFME</sequence>
<gene>
    <name evidence="1" type="ORF">DKB62_06660</name>
</gene>
<evidence type="ECO:0000313" key="2">
    <source>
        <dbReference type="Proteomes" id="UP000254337"/>
    </source>
</evidence>
<evidence type="ECO:0000313" key="1">
    <source>
        <dbReference type="EMBL" id="AXL21263.1"/>
    </source>
</evidence>
<dbReference type="KEGG" id="meg:DKB62_06660"/>
<protein>
    <submittedName>
        <fullName evidence="1">Uncharacterized protein</fullName>
    </submittedName>
</protein>
<dbReference type="AlphaFoldDB" id="A0A346AZH0"/>
<accession>A0A346AZH0</accession>
<organism evidence="1 2">
    <name type="scientific">Megasphaera stantonii</name>
    <dbReference type="NCBI Taxonomy" id="2144175"/>
    <lineage>
        <taxon>Bacteria</taxon>
        <taxon>Bacillati</taxon>
        <taxon>Bacillota</taxon>
        <taxon>Negativicutes</taxon>
        <taxon>Veillonellales</taxon>
        <taxon>Veillonellaceae</taxon>
        <taxon>Megasphaera</taxon>
    </lineage>
</organism>
<keyword evidence="2" id="KW-1185">Reference proteome</keyword>
<dbReference type="RefSeq" id="WP_107196281.1">
    <property type="nucleotide sequence ID" value="NZ_CP029462.1"/>
</dbReference>
<dbReference type="Proteomes" id="UP000254337">
    <property type="component" value="Chromosome"/>
</dbReference>